<dbReference type="EMBL" id="WTFF01000002">
    <property type="protein sequence ID" value="MBW5480456.1"/>
    <property type="molecule type" value="Genomic_DNA"/>
</dbReference>
<dbReference type="Proteomes" id="UP000812013">
    <property type="component" value="Unassembled WGS sequence"/>
</dbReference>
<comment type="cofactor">
    <cofactor evidence="1">
        <name>Fe(2+)</name>
        <dbReference type="ChEBI" id="CHEBI:29033"/>
    </cofactor>
</comment>
<accession>A0ABS6Z0W1</accession>
<dbReference type="SUPFAM" id="SSF51197">
    <property type="entry name" value="Clavaminate synthase-like"/>
    <property type="match status" value="1"/>
</dbReference>
<gene>
    <name evidence="5" type="ORF">GPJ59_00715</name>
</gene>
<dbReference type="Gene3D" id="3.60.130.10">
    <property type="entry name" value="Clavaminate synthase-like"/>
    <property type="match status" value="1"/>
</dbReference>
<sequence length="333" mass="37602">MKLRIGRATATRVSDADLVAVGTTADGRLPVVTARAAGDLAEWLAAHRGQVDELQARTGAVLFRGFAVTEPSRFDSVVGVFSGGAGHLVEDQNTHNQFVTDGEDVWYHNDYCDRVKWPRHLVFWCEQTQASGGQTPFVDTVRVLEAVPDRLRERFENGGWILRRRFHPGIGVDAKGYFKTSDPEEIRRQLDRLDAFDVRWDGEVLTGFSARFAPSFPHPVSGQRVWANNITFSNVARVERTIREQLLRDYRLDELPVNTYWGDGSPIDTRDVEELCALYRADEICFDWQQGDVLLVDNIRCVHGRRPILAPQRVNVGVCDFHERLNAASAAMH</sequence>
<dbReference type="InterPro" id="IPR042098">
    <property type="entry name" value="TauD-like_sf"/>
</dbReference>
<dbReference type="InterPro" id="IPR003819">
    <property type="entry name" value="TauD/TfdA-like"/>
</dbReference>
<comment type="caution">
    <text evidence="5">The sequence shown here is derived from an EMBL/GenBank/DDBJ whole genome shotgun (WGS) entry which is preliminary data.</text>
</comment>
<dbReference type="RefSeq" id="WP_219664160.1">
    <property type="nucleotide sequence ID" value="NZ_WTFF01000002.1"/>
</dbReference>
<protein>
    <recommendedName>
        <fullName evidence="4">TauD/TfdA-like domain-containing protein</fullName>
    </recommendedName>
</protein>
<organism evidence="5 6">
    <name type="scientific">Streptomyces bambusae</name>
    <dbReference type="NCBI Taxonomy" id="1550616"/>
    <lineage>
        <taxon>Bacteria</taxon>
        <taxon>Bacillati</taxon>
        <taxon>Actinomycetota</taxon>
        <taxon>Actinomycetes</taxon>
        <taxon>Kitasatosporales</taxon>
        <taxon>Streptomycetaceae</taxon>
        <taxon>Streptomyces</taxon>
    </lineage>
</organism>
<keyword evidence="6" id="KW-1185">Reference proteome</keyword>
<reference evidence="5 6" key="1">
    <citation type="submission" date="2019-12" db="EMBL/GenBank/DDBJ databases">
        <title>Genome sequence of Streptomyces bambusae.</title>
        <authorList>
            <person name="Bansal K."/>
            <person name="Choksket S."/>
            <person name="Korpole S."/>
            <person name="Patil P.B."/>
        </authorList>
    </citation>
    <scope>NUCLEOTIDE SEQUENCE [LARGE SCALE GENOMIC DNA]</scope>
    <source>
        <strain evidence="5 6">SK60</strain>
    </source>
</reference>
<evidence type="ECO:0000313" key="5">
    <source>
        <dbReference type="EMBL" id="MBW5480456.1"/>
    </source>
</evidence>
<dbReference type="PANTHER" id="PTHR10696">
    <property type="entry name" value="GAMMA-BUTYROBETAINE HYDROXYLASE-RELATED"/>
    <property type="match status" value="1"/>
</dbReference>
<evidence type="ECO:0000256" key="3">
    <source>
        <dbReference type="ARBA" id="ARBA00023004"/>
    </source>
</evidence>
<keyword evidence="2" id="KW-0560">Oxidoreductase</keyword>
<evidence type="ECO:0000259" key="4">
    <source>
        <dbReference type="Pfam" id="PF02668"/>
    </source>
</evidence>
<name>A0ABS6Z0W1_9ACTN</name>
<evidence type="ECO:0000313" key="6">
    <source>
        <dbReference type="Proteomes" id="UP000812013"/>
    </source>
</evidence>
<feature type="domain" description="TauD/TfdA-like" evidence="4">
    <location>
        <begin position="37"/>
        <end position="313"/>
    </location>
</feature>
<keyword evidence="3" id="KW-0408">Iron</keyword>
<dbReference type="Pfam" id="PF02668">
    <property type="entry name" value="TauD"/>
    <property type="match status" value="1"/>
</dbReference>
<proteinExistence type="predicted"/>
<dbReference type="PANTHER" id="PTHR10696:SF21">
    <property type="entry name" value="TAUD_TFDA-LIKE DOMAIN-CONTAINING PROTEIN"/>
    <property type="match status" value="1"/>
</dbReference>
<dbReference type="InterPro" id="IPR050411">
    <property type="entry name" value="AlphaKG_dependent_hydroxylases"/>
</dbReference>
<evidence type="ECO:0000256" key="2">
    <source>
        <dbReference type="ARBA" id="ARBA00023002"/>
    </source>
</evidence>
<evidence type="ECO:0000256" key="1">
    <source>
        <dbReference type="ARBA" id="ARBA00001954"/>
    </source>
</evidence>